<dbReference type="KEGG" id="reb:XU06_00575"/>
<dbReference type="Gene3D" id="1.20.1250.20">
    <property type="entry name" value="MFS general substrate transporter like domains"/>
    <property type="match status" value="1"/>
</dbReference>
<evidence type="ECO:0000256" key="2">
    <source>
        <dbReference type="ARBA" id="ARBA00022448"/>
    </source>
</evidence>
<evidence type="ECO:0000256" key="5">
    <source>
        <dbReference type="ARBA" id="ARBA00022989"/>
    </source>
</evidence>
<feature type="transmembrane region" description="Helical" evidence="7">
    <location>
        <begin position="366"/>
        <end position="386"/>
    </location>
</feature>
<dbReference type="Proteomes" id="UP000627573">
    <property type="component" value="Unassembled WGS sequence"/>
</dbReference>
<feature type="transmembrane region" description="Helical" evidence="7">
    <location>
        <begin position="271"/>
        <end position="290"/>
    </location>
</feature>
<evidence type="ECO:0000313" key="9">
    <source>
        <dbReference type="Proteomes" id="UP000627573"/>
    </source>
</evidence>
<dbReference type="PANTHER" id="PTHR23513:SF6">
    <property type="entry name" value="MAJOR FACILITATOR SUPERFAMILY ASSOCIATED DOMAIN-CONTAINING PROTEIN"/>
    <property type="match status" value="1"/>
</dbReference>
<dbReference type="Pfam" id="PF05977">
    <property type="entry name" value="MFS_3"/>
    <property type="match status" value="1"/>
</dbReference>
<dbReference type="CDD" id="cd06173">
    <property type="entry name" value="MFS_MefA_like"/>
    <property type="match status" value="1"/>
</dbReference>
<dbReference type="GO" id="GO:0005886">
    <property type="term" value="C:plasma membrane"/>
    <property type="evidence" value="ECO:0007669"/>
    <property type="project" value="UniProtKB-SubCell"/>
</dbReference>
<evidence type="ECO:0000256" key="1">
    <source>
        <dbReference type="ARBA" id="ARBA00004651"/>
    </source>
</evidence>
<feature type="transmembrane region" description="Helical" evidence="7">
    <location>
        <begin position="236"/>
        <end position="259"/>
    </location>
</feature>
<keyword evidence="6 7" id="KW-0472">Membrane</keyword>
<proteinExistence type="predicted"/>
<evidence type="ECO:0000313" key="8">
    <source>
        <dbReference type="EMBL" id="MBH5147552.1"/>
    </source>
</evidence>
<name>A0A0C2WJN0_RHOER</name>
<dbReference type="AlphaFoldDB" id="A0A0C2WJN0"/>
<dbReference type="EMBL" id="JAECSB010000101">
    <property type="protein sequence ID" value="MBH5147552.1"/>
    <property type="molecule type" value="Genomic_DNA"/>
</dbReference>
<keyword evidence="4 7" id="KW-0812">Transmembrane</keyword>
<feature type="transmembrane region" description="Helical" evidence="7">
    <location>
        <begin position="186"/>
        <end position="203"/>
    </location>
</feature>
<sequence>MSETSTTGSAEAQPHVFRDRSFRFFFTARTIAVAGAAVTGVAMPILVFDISRSPFLTSLAAAGTVLPYLVFGLFAGAVADRVNRRTVILCAQAVAALALASIPAAQALGVLTAWHAVGVSMCIGTCFVWFDAAAFGALPALVGRQRIPAANSALWTSSTLVDVAFPAIAGVLVASIGPAYALGADALAYVLAGLAMASIGASFSSTPAAPKKSEPGIARDIREGLSFLWQSPLLRALTGVGFVNSLTQGAVTALLVVYATERLGISTSSPMIGAVWTAVSVGGVVGAVLLPRLPAQWPVGAITVGALTIAPVVLFVVATTSNTAAAITALTVYSGCATVTILNGIGARQRLTPDRLQGRVNTTARMVAWGGSPVGALIAGAIAGRWDIGTAYLVACSFALVGALFAWVSALRTDPCPHR</sequence>
<dbReference type="PANTHER" id="PTHR23513">
    <property type="entry name" value="INTEGRAL MEMBRANE EFFLUX PROTEIN-RELATED"/>
    <property type="match status" value="1"/>
</dbReference>
<feature type="transmembrane region" description="Helical" evidence="7">
    <location>
        <begin position="59"/>
        <end position="79"/>
    </location>
</feature>
<dbReference type="SUPFAM" id="SSF103473">
    <property type="entry name" value="MFS general substrate transporter"/>
    <property type="match status" value="1"/>
</dbReference>
<dbReference type="InterPro" id="IPR036259">
    <property type="entry name" value="MFS_trans_sf"/>
</dbReference>
<evidence type="ECO:0000256" key="6">
    <source>
        <dbReference type="ARBA" id="ARBA00023136"/>
    </source>
</evidence>
<keyword evidence="9" id="KW-1185">Reference proteome</keyword>
<accession>A0A0C2WJN0</accession>
<feature type="transmembrane region" description="Helical" evidence="7">
    <location>
        <begin position="154"/>
        <end position="180"/>
    </location>
</feature>
<feature type="transmembrane region" description="Helical" evidence="7">
    <location>
        <begin position="392"/>
        <end position="411"/>
    </location>
</feature>
<protein>
    <submittedName>
        <fullName evidence="8">MFS transporter</fullName>
    </submittedName>
</protein>
<evidence type="ECO:0000256" key="7">
    <source>
        <dbReference type="SAM" id="Phobius"/>
    </source>
</evidence>
<dbReference type="InterPro" id="IPR010290">
    <property type="entry name" value="TM_effector"/>
</dbReference>
<reference evidence="8 9" key="1">
    <citation type="submission" date="2020-12" db="EMBL/GenBank/DDBJ databases">
        <title>Draft genome sequence of furan degrading bacterial strain FUR100.</title>
        <authorList>
            <person name="Woiski C."/>
        </authorList>
    </citation>
    <scope>NUCLEOTIDE SEQUENCE [LARGE SCALE GENOMIC DNA]</scope>
    <source>
        <strain evidence="8 9">FUR100</strain>
    </source>
</reference>
<keyword evidence="3" id="KW-1003">Cell membrane</keyword>
<keyword evidence="2" id="KW-0813">Transport</keyword>
<evidence type="ECO:0000256" key="4">
    <source>
        <dbReference type="ARBA" id="ARBA00022692"/>
    </source>
</evidence>
<organism evidence="8 9">
    <name type="scientific">Rhodococcus erythropolis</name>
    <name type="common">Arthrobacter picolinophilus</name>
    <dbReference type="NCBI Taxonomy" id="1833"/>
    <lineage>
        <taxon>Bacteria</taxon>
        <taxon>Bacillati</taxon>
        <taxon>Actinomycetota</taxon>
        <taxon>Actinomycetes</taxon>
        <taxon>Mycobacteriales</taxon>
        <taxon>Nocardiaceae</taxon>
        <taxon>Rhodococcus</taxon>
        <taxon>Rhodococcus erythropolis group</taxon>
    </lineage>
</organism>
<feature type="transmembrane region" description="Helical" evidence="7">
    <location>
        <begin position="114"/>
        <end position="142"/>
    </location>
</feature>
<feature type="transmembrane region" description="Helical" evidence="7">
    <location>
        <begin position="86"/>
        <end position="108"/>
    </location>
</feature>
<comment type="caution">
    <text evidence="8">The sequence shown here is derived from an EMBL/GenBank/DDBJ whole genome shotgun (WGS) entry which is preliminary data.</text>
</comment>
<feature type="transmembrane region" description="Helical" evidence="7">
    <location>
        <begin position="324"/>
        <end position="345"/>
    </location>
</feature>
<feature type="transmembrane region" description="Helical" evidence="7">
    <location>
        <begin position="297"/>
        <end position="318"/>
    </location>
</feature>
<keyword evidence="5 7" id="KW-1133">Transmembrane helix</keyword>
<feature type="transmembrane region" description="Helical" evidence="7">
    <location>
        <begin position="24"/>
        <end position="47"/>
    </location>
</feature>
<gene>
    <name evidence="8" type="ORF">I3517_33635</name>
</gene>
<evidence type="ECO:0000256" key="3">
    <source>
        <dbReference type="ARBA" id="ARBA00022475"/>
    </source>
</evidence>
<dbReference type="RefSeq" id="WP_031330989.1">
    <property type="nucleotide sequence ID" value="NZ_CP011295.1"/>
</dbReference>
<comment type="subcellular location">
    <subcellularLocation>
        <location evidence="1">Cell membrane</location>
        <topology evidence="1">Multi-pass membrane protein</topology>
    </subcellularLocation>
</comment>